<keyword evidence="10" id="KW-1185">Reference proteome</keyword>
<reference evidence="10" key="1">
    <citation type="journal article" date="2017" name="Genome Biol.">
        <title>Comparative genomics reveals high biological diversity and specific adaptations in the industrially and medically important fungal genus Aspergillus.</title>
        <authorList>
            <person name="de Vries R.P."/>
            <person name="Riley R."/>
            <person name="Wiebenga A."/>
            <person name="Aguilar-Osorio G."/>
            <person name="Amillis S."/>
            <person name="Uchima C.A."/>
            <person name="Anderluh G."/>
            <person name="Asadollahi M."/>
            <person name="Askin M."/>
            <person name="Barry K."/>
            <person name="Battaglia E."/>
            <person name="Bayram O."/>
            <person name="Benocci T."/>
            <person name="Braus-Stromeyer S.A."/>
            <person name="Caldana C."/>
            <person name="Canovas D."/>
            <person name="Cerqueira G.C."/>
            <person name="Chen F."/>
            <person name="Chen W."/>
            <person name="Choi C."/>
            <person name="Clum A."/>
            <person name="Dos Santos R.A."/>
            <person name="Damasio A.R."/>
            <person name="Diallinas G."/>
            <person name="Emri T."/>
            <person name="Fekete E."/>
            <person name="Flipphi M."/>
            <person name="Freyberg S."/>
            <person name="Gallo A."/>
            <person name="Gournas C."/>
            <person name="Habgood R."/>
            <person name="Hainaut M."/>
            <person name="Harispe M.L."/>
            <person name="Henrissat B."/>
            <person name="Hilden K.S."/>
            <person name="Hope R."/>
            <person name="Hossain A."/>
            <person name="Karabika E."/>
            <person name="Karaffa L."/>
            <person name="Karanyi Z."/>
            <person name="Krasevec N."/>
            <person name="Kuo A."/>
            <person name="Kusch H."/>
            <person name="LaButti K."/>
            <person name="Lagendijk E.L."/>
            <person name="Lapidus A."/>
            <person name="Levasseur A."/>
            <person name="Lindquist E."/>
            <person name="Lipzen A."/>
            <person name="Logrieco A.F."/>
            <person name="MacCabe A."/>
            <person name="Maekelae M.R."/>
            <person name="Malavazi I."/>
            <person name="Melin P."/>
            <person name="Meyer V."/>
            <person name="Mielnichuk N."/>
            <person name="Miskei M."/>
            <person name="Molnar A.P."/>
            <person name="Mule G."/>
            <person name="Ngan C.Y."/>
            <person name="Orejas M."/>
            <person name="Orosz E."/>
            <person name="Ouedraogo J.P."/>
            <person name="Overkamp K.M."/>
            <person name="Park H.-S."/>
            <person name="Perrone G."/>
            <person name="Piumi F."/>
            <person name="Punt P.J."/>
            <person name="Ram A.F."/>
            <person name="Ramon A."/>
            <person name="Rauscher S."/>
            <person name="Record E."/>
            <person name="Riano-Pachon D.M."/>
            <person name="Robert V."/>
            <person name="Roehrig J."/>
            <person name="Ruller R."/>
            <person name="Salamov A."/>
            <person name="Salih N.S."/>
            <person name="Samson R.A."/>
            <person name="Sandor E."/>
            <person name="Sanguinetti M."/>
            <person name="Schuetze T."/>
            <person name="Sepcic K."/>
            <person name="Shelest E."/>
            <person name="Sherlock G."/>
            <person name="Sophianopoulou V."/>
            <person name="Squina F.M."/>
            <person name="Sun H."/>
            <person name="Susca A."/>
            <person name="Todd R.B."/>
            <person name="Tsang A."/>
            <person name="Unkles S.E."/>
            <person name="van de Wiele N."/>
            <person name="van Rossen-Uffink D."/>
            <person name="Oliveira J.V."/>
            <person name="Vesth T.C."/>
            <person name="Visser J."/>
            <person name="Yu J.-H."/>
            <person name="Zhou M."/>
            <person name="Andersen M.R."/>
            <person name="Archer D.B."/>
            <person name="Baker S.E."/>
            <person name="Benoit I."/>
            <person name="Brakhage A.A."/>
            <person name="Braus G.H."/>
            <person name="Fischer R."/>
            <person name="Frisvad J.C."/>
            <person name="Goldman G.H."/>
            <person name="Houbraken J."/>
            <person name="Oakley B."/>
            <person name="Pocsi I."/>
            <person name="Scazzocchio C."/>
            <person name="Seiboth B."/>
            <person name="vanKuyk P.A."/>
            <person name="Wortman J."/>
            <person name="Dyer P.S."/>
            <person name="Grigoriev I.V."/>
        </authorList>
    </citation>
    <scope>NUCLEOTIDE SEQUENCE [LARGE SCALE GENOMIC DNA]</scope>
    <source>
        <strain evidence="10">CBS 593.65</strain>
    </source>
</reference>
<dbReference type="GO" id="GO:0043565">
    <property type="term" value="F:sequence-specific DNA binding"/>
    <property type="evidence" value="ECO:0007669"/>
    <property type="project" value="TreeGrafter"/>
</dbReference>
<keyword evidence="4" id="KW-0805">Transcription regulation</keyword>
<keyword evidence="7" id="KW-0539">Nucleus</keyword>
<dbReference type="SMART" id="SM00066">
    <property type="entry name" value="GAL4"/>
    <property type="match status" value="1"/>
</dbReference>
<accession>A0A1L9TY42</accession>
<gene>
    <name evidence="9" type="ORF">ASPSYDRAFT_301670</name>
</gene>
<evidence type="ECO:0000256" key="4">
    <source>
        <dbReference type="ARBA" id="ARBA00023015"/>
    </source>
</evidence>
<dbReference type="CDD" id="cd12148">
    <property type="entry name" value="fungal_TF_MHR"/>
    <property type="match status" value="1"/>
</dbReference>
<dbReference type="EMBL" id="KV878582">
    <property type="protein sequence ID" value="OJJ64322.1"/>
    <property type="molecule type" value="Genomic_DNA"/>
</dbReference>
<dbReference type="VEuPathDB" id="FungiDB:ASPSYDRAFT_301670"/>
<dbReference type="PANTHER" id="PTHR47782:SF12">
    <property type="entry name" value="ZN(II)2CYS6 TRANSCRIPTION FACTOR (EUROFUNG)"/>
    <property type="match status" value="1"/>
</dbReference>
<evidence type="ECO:0000313" key="9">
    <source>
        <dbReference type="EMBL" id="OJJ64322.1"/>
    </source>
</evidence>
<dbReference type="OrthoDB" id="189997at2759"/>
<evidence type="ECO:0000256" key="1">
    <source>
        <dbReference type="ARBA" id="ARBA00004123"/>
    </source>
</evidence>
<dbReference type="AlphaFoldDB" id="A0A1L9TY42"/>
<evidence type="ECO:0000256" key="2">
    <source>
        <dbReference type="ARBA" id="ARBA00022723"/>
    </source>
</evidence>
<dbReference type="GO" id="GO:0045944">
    <property type="term" value="P:positive regulation of transcription by RNA polymerase II"/>
    <property type="evidence" value="ECO:0007669"/>
    <property type="project" value="TreeGrafter"/>
</dbReference>
<dbReference type="GeneID" id="63760821"/>
<dbReference type="SUPFAM" id="SSF57701">
    <property type="entry name" value="Zn2/Cys6 DNA-binding domain"/>
    <property type="match status" value="1"/>
</dbReference>
<dbReference type="GO" id="GO:0005634">
    <property type="term" value="C:nucleus"/>
    <property type="evidence" value="ECO:0007669"/>
    <property type="project" value="UniProtKB-SubCell"/>
</dbReference>
<evidence type="ECO:0000256" key="5">
    <source>
        <dbReference type="ARBA" id="ARBA00023125"/>
    </source>
</evidence>
<keyword evidence="5" id="KW-0238">DNA-binding</keyword>
<keyword evidence="6" id="KW-0804">Transcription</keyword>
<evidence type="ECO:0000256" key="6">
    <source>
        <dbReference type="ARBA" id="ARBA00023163"/>
    </source>
</evidence>
<dbReference type="GO" id="GO:0000981">
    <property type="term" value="F:DNA-binding transcription factor activity, RNA polymerase II-specific"/>
    <property type="evidence" value="ECO:0007669"/>
    <property type="project" value="InterPro"/>
</dbReference>
<proteinExistence type="predicted"/>
<dbReference type="GO" id="GO:0008270">
    <property type="term" value="F:zinc ion binding"/>
    <property type="evidence" value="ECO:0007669"/>
    <property type="project" value="InterPro"/>
</dbReference>
<comment type="subcellular location">
    <subcellularLocation>
        <location evidence="1">Nucleus</location>
    </subcellularLocation>
</comment>
<dbReference type="PROSITE" id="PS50048">
    <property type="entry name" value="ZN2_CY6_FUNGAL_2"/>
    <property type="match status" value="1"/>
</dbReference>
<sequence>MPELTARAENSCKRCYRRKKRCDKTLPQCHACKRANVSCSFLDEEAPVASYPVAYVRGLERRVKELEQQLASSLTPQDSQNDPVSHTWDQSAVDVRGSLGDSVFVANNSPPPDMAMPNIDPLPRQKPDNLSEELRLLSLEAAAERYLGSSSGLSFAKLTQTVLRRLSPDQDGFVFAGENSGDGDEFRQDPDCDMDPVLDINPIFFEMNTSFSSPLPLNSHSLFGSGNPPVEQADADADADAMELALLEPGHISHLLEFYFAHSHTLYPIIRKTDVEEVLWRIFADPLDPLAQSPLWQFRVWMILAIGSTTYCSVSLTDETEPVRLFNKAMAYFEPAMGCGDLAGLEVLMLQVSYSFFNKIGPNTWFLVGVAARMATGMGLHTDEVYQTLAVDVAEQQKRIFFSLYMMDRVVSLALGRPFAIQDDDITVEPFADADDKNINRDAITPASNLEPSTMAVPLHILALRKIASDIGSKIHATKYVSERQSFEARDQIIQQLHKRLVEWRRSMPFPLPDLQSKVPHLCTSWFDLNYYTHVIMLYRPSPLSPVLDVSKMKILAEASDMAIRQAINLHRQRRFAYNWLNLVAVFNSALSLMYTSTAALADESRLALVMDQSRAIAGLELAVELLDSFSSKFPSARKIQTMIQTVIARLNVYTLFSWPES</sequence>
<dbReference type="InterPro" id="IPR036864">
    <property type="entry name" value="Zn2-C6_fun-type_DNA-bd_sf"/>
</dbReference>
<dbReference type="STRING" id="1036612.A0A1L9TY42"/>
<dbReference type="CDD" id="cd14653">
    <property type="entry name" value="ZIP_Gal4p-like"/>
    <property type="match status" value="1"/>
</dbReference>
<dbReference type="RefSeq" id="XP_040708128.1">
    <property type="nucleotide sequence ID" value="XM_040844748.1"/>
</dbReference>
<dbReference type="Gene3D" id="4.10.240.10">
    <property type="entry name" value="Zn(2)-C6 fungal-type DNA-binding domain"/>
    <property type="match status" value="1"/>
</dbReference>
<organism evidence="9 10">
    <name type="scientific">Aspergillus sydowii CBS 593.65</name>
    <dbReference type="NCBI Taxonomy" id="1036612"/>
    <lineage>
        <taxon>Eukaryota</taxon>
        <taxon>Fungi</taxon>
        <taxon>Dikarya</taxon>
        <taxon>Ascomycota</taxon>
        <taxon>Pezizomycotina</taxon>
        <taxon>Eurotiomycetes</taxon>
        <taxon>Eurotiomycetidae</taxon>
        <taxon>Eurotiales</taxon>
        <taxon>Aspergillaceae</taxon>
        <taxon>Aspergillus</taxon>
        <taxon>Aspergillus subgen. Nidulantes</taxon>
    </lineage>
</organism>
<dbReference type="PANTHER" id="PTHR47782">
    <property type="entry name" value="ZN(II)2CYS6 TRANSCRIPTION FACTOR (EUROFUNG)-RELATED"/>
    <property type="match status" value="1"/>
</dbReference>
<dbReference type="Proteomes" id="UP000184356">
    <property type="component" value="Unassembled WGS sequence"/>
</dbReference>
<dbReference type="SMART" id="SM00906">
    <property type="entry name" value="Fungal_trans"/>
    <property type="match status" value="1"/>
</dbReference>
<dbReference type="CDD" id="cd00067">
    <property type="entry name" value="GAL4"/>
    <property type="match status" value="1"/>
</dbReference>
<dbReference type="InterPro" id="IPR007219">
    <property type="entry name" value="XnlR_reg_dom"/>
</dbReference>
<name>A0A1L9TY42_9EURO</name>
<feature type="domain" description="Zn(2)-C6 fungal-type" evidence="8">
    <location>
        <begin position="11"/>
        <end position="41"/>
    </location>
</feature>
<evidence type="ECO:0000256" key="3">
    <source>
        <dbReference type="ARBA" id="ARBA00022833"/>
    </source>
</evidence>
<keyword evidence="3" id="KW-0862">Zinc</keyword>
<dbReference type="Pfam" id="PF04082">
    <property type="entry name" value="Fungal_trans"/>
    <property type="match status" value="1"/>
</dbReference>
<evidence type="ECO:0000259" key="8">
    <source>
        <dbReference type="PROSITE" id="PS50048"/>
    </source>
</evidence>
<dbReference type="InterPro" id="IPR001138">
    <property type="entry name" value="Zn2Cys6_DnaBD"/>
</dbReference>
<dbReference type="InterPro" id="IPR052202">
    <property type="entry name" value="Yeast_MetPath_Reg"/>
</dbReference>
<dbReference type="GO" id="GO:0006351">
    <property type="term" value="P:DNA-templated transcription"/>
    <property type="evidence" value="ECO:0007669"/>
    <property type="project" value="InterPro"/>
</dbReference>
<keyword evidence="2" id="KW-0479">Metal-binding</keyword>
<dbReference type="Pfam" id="PF00172">
    <property type="entry name" value="Zn_clus"/>
    <property type="match status" value="1"/>
</dbReference>
<protein>
    <recommendedName>
        <fullName evidence="8">Zn(2)-C6 fungal-type domain-containing protein</fullName>
    </recommendedName>
</protein>
<evidence type="ECO:0000313" key="10">
    <source>
        <dbReference type="Proteomes" id="UP000184356"/>
    </source>
</evidence>
<evidence type="ECO:0000256" key="7">
    <source>
        <dbReference type="ARBA" id="ARBA00023242"/>
    </source>
</evidence>